<evidence type="ECO:0000256" key="15">
    <source>
        <dbReference type="PROSITE-ProRule" id="PRU00493"/>
    </source>
</evidence>
<comment type="subunit">
    <text evidence="16">Homodimer.</text>
</comment>
<comment type="caution">
    <text evidence="19">The sequence shown here is derived from an EMBL/GenBank/DDBJ whole genome shotgun (WGS) entry which is preliminary data.</text>
</comment>
<evidence type="ECO:0000256" key="7">
    <source>
        <dbReference type="ARBA" id="ARBA00022526"/>
    </source>
</evidence>
<accession>A0A540R7Q0</accession>
<dbReference type="GO" id="GO:0005829">
    <property type="term" value="C:cytosol"/>
    <property type="evidence" value="ECO:0007669"/>
    <property type="project" value="TreeGrafter"/>
</dbReference>
<dbReference type="PROSITE" id="PS51149">
    <property type="entry name" value="GLY_RADICAL_2"/>
    <property type="match status" value="1"/>
</dbReference>
<evidence type="ECO:0000256" key="1">
    <source>
        <dbReference type="ARBA" id="ARBA00004496"/>
    </source>
</evidence>
<dbReference type="EC" id="2.3.1.54" evidence="4 16"/>
<keyword evidence="20" id="KW-1185">Reference proteome</keyword>
<evidence type="ECO:0000256" key="16">
    <source>
        <dbReference type="RuleBase" id="RU368075"/>
    </source>
</evidence>
<evidence type="ECO:0000256" key="5">
    <source>
        <dbReference type="ARBA" id="ARBA00013897"/>
    </source>
</evidence>
<organism evidence="19 20">
    <name type="scientific">Corynebacterium phoceense</name>
    <dbReference type="NCBI Taxonomy" id="1686286"/>
    <lineage>
        <taxon>Bacteria</taxon>
        <taxon>Bacillati</taxon>
        <taxon>Actinomycetota</taxon>
        <taxon>Actinomycetes</taxon>
        <taxon>Mycobacteriales</taxon>
        <taxon>Corynebacteriaceae</taxon>
        <taxon>Corynebacterium</taxon>
    </lineage>
</organism>
<evidence type="ECO:0000256" key="13">
    <source>
        <dbReference type="ARBA" id="ARBA00049029"/>
    </source>
</evidence>
<keyword evidence="11 16" id="KW-0012">Acyltransferase</keyword>
<dbReference type="NCBIfam" id="TIGR01255">
    <property type="entry name" value="pyr_form_ly_1"/>
    <property type="match status" value="1"/>
</dbReference>
<dbReference type="GeneID" id="79853800"/>
<dbReference type="GO" id="GO:0008861">
    <property type="term" value="F:formate C-acetyltransferase activity"/>
    <property type="evidence" value="ECO:0007669"/>
    <property type="project" value="UniProtKB-UniRule"/>
</dbReference>
<evidence type="ECO:0000256" key="12">
    <source>
        <dbReference type="ARBA" id="ARBA00031063"/>
    </source>
</evidence>
<dbReference type="Pfam" id="PF02901">
    <property type="entry name" value="PFL-like"/>
    <property type="match status" value="1"/>
</dbReference>
<keyword evidence="8 16" id="KW-0808">Transferase</keyword>
<name>A0A540R7Q0_9CORY</name>
<dbReference type="InterPro" id="IPR005949">
    <property type="entry name" value="Form_AcTrfase"/>
</dbReference>
<dbReference type="InterPro" id="IPR001150">
    <property type="entry name" value="Gly_radical"/>
</dbReference>
<dbReference type="PANTHER" id="PTHR30191">
    <property type="entry name" value="FORMATE ACETYLTRANSFERASE"/>
    <property type="match status" value="1"/>
</dbReference>
<sequence length="697" mass="77977">MTTATEPLQFTAWEGFNPGPWTEGIDVRDFVQRNYTPYDGDASFLEGPTEKTMRTFDYLEKNYLSIERKKRIFDVDTHTASDIDAFPAGYICEDDNVIVGLQTDTPLKRAMMPFGGWRMVEQAIKEAGKEYDPAVKEIFTRYRKTHNDAVFDIYTPRIRAARSSHIITGLPDAYGRGRIIGDYRRVALYGVDYLIEEKQRSKDAVADLGFSEHWARYREEHAEQIKALKKLKKMAESYGFDISGPASTAHEAVQWTYFGYLASIKSQDGAAMSIGRLSAFFDSYFERDFARGILTESEAQEIIDSLVMKLRIVRFLRTEDYDQIFSGDPYWATWSDAGFGDDGRHMVTKTSFRLLQTLVNLGPSPEPNITIFWDPKLPEGYKKFCAHISIETSSIQYESDRQIREQWGDDAAIACCVSPMRVGKQMQFFGARVNAAKSLLYAINGGRDEVTGKQIMTGYEPIQGDGPLDFEEVWAKYEDMLDWVIGTYVEALNIIHYSHDKYAYEAVEMALHDSDIVRSMGCGIAGLSIVADSLSAIKYAKVYPVRDETGLVVDYRTEGEFPFYGNDDDRADDIAATVVHTVMDKIKAIPMYRNAIPTQSVLTITSNVVYGKATGSFPSGHKAGTPFAPGANPENGADSHGMVASMLSVGKLDYQDALDGISLTNTITPTGLGRTPEERITNLVGVLDSGFIMDNAE</sequence>
<proteinExistence type="inferred from homology"/>
<reference evidence="19 20" key="1">
    <citation type="submission" date="2019-06" db="EMBL/GenBank/DDBJ databases">
        <title>Draft genome of C. phoceense Strain 272.</title>
        <authorList>
            <person name="Pacheco L.G.C."/>
            <person name="Barberis C.M."/>
            <person name="Almuzara M.N."/>
            <person name="Traglia G.M."/>
            <person name="Santos C.S."/>
            <person name="Rocha D.J.P.G."/>
            <person name="Aguiar E.R.G.R."/>
            <person name="Vay C.A."/>
        </authorList>
    </citation>
    <scope>NUCLEOTIDE SEQUENCE [LARGE SCALE GENOMIC DNA]</scope>
    <source>
        <strain evidence="19 20">272</strain>
    </source>
</reference>
<evidence type="ECO:0000256" key="8">
    <source>
        <dbReference type="ARBA" id="ARBA00022679"/>
    </source>
</evidence>
<evidence type="ECO:0000313" key="20">
    <source>
        <dbReference type="Proteomes" id="UP000318080"/>
    </source>
</evidence>
<dbReference type="RefSeq" id="WP_066491537.1">
    <property type="nucleotide sequence ID" value="NZ_JADPQA010000011.1"/>
</dbReference>
<comment type="subcellular location">
    <subcellularLocation>
        <location evidence="1 16">Cytoplasm</location>
    </subcellularLocation>
</comment>
<dbReference type="GO" id="GO:0006006">
    <property type="term" value="P:glucose metabolic process"/>
    <property type="evidence" value="ECO:0007669"/>
    <property type="project" value="UniProtKB-UniRule"/>
</dbReference>
<dbReference type="Pfam" id="PF01228">
    <property type="entry name" value="Gly_radical"/>
    <property type="match status" value="1"/>
</dbReference>
<dbReference type="UniPathway" id="UPA00920">
    <property type="reaction ID" value="UER00891"/>
</dbReference>
<gene>
    <name evidence="19" type="primary">pflB</name>
    <name evidence="19" type="ORF">EJK80_06430</name>
</gene>
<dbReference type="STRING" id="1686286.GCA_900092335_02694"/>
<evidence type="ECO:0000256" key="10">
    <source>
        <dbReference type="ARBA" id="ARBA00023277"/>
    </source>
</evidence>
<protein>
    <recommendedName>
        <fullName evidence="5 16">Formate acetyltransferase</fullName>
        <ecNumber evidence="4 16">2.3.1.54</ecNumber>
    </recommendedName>
    <alternativeName>
        <fullName evidence="12 16">Pyruvate formate-lyase</fullName>
    </alternativeName>
</protein>
<dbReference type="PIRSF" id="PIRSF000379">
    <property type="entry name" value="For_Ac_trans_1"/>
    <property type="match status" value="1"/>
</dbReference>
<comment type="caution">
    <text evidence="15">Lacks conserved residue(s) required for the propagation of feature annotation.</text>
</comment>
<dbReference type="PROSITE" id="PS51554">
    <property type="entry name" value="PFL"/>
    <property type="match status" value="1"/>
</dbReference>
<evidence type="ECO:0000256" key="6">
    <source>
        <dbReference type="ARBA" id="ARBA00022490"/>
    </source>
</evidence>
<feature type="domain" description="Glycine radical" evidence="17">
    <location>
        <begin position="629"/>
        <end position="697"/>
    </location>
</feature>
<dbReference type="SUPFAM" id="SSF51998">
    <property type="entry name" value="PFL-like glycyl radical enzymes"/>
    <property type="match status" value="1"/>
</dbReference>
<evidence type="ECO:0000256" key="11">
    <source>
        <dbReference type="ARBA" id="ARBA00023315"/>
    </source>
</evidence>
<comment type="pathway">
    <text evidence="2 16">Fermentation; pyruvate fermentation; formate from pyruvate: step 1/1.</text>
</comment>
<comment type="similarity">
    <text evidence="3 16">Belongs to the glycyl radical enzyme (GRE) family. PFL subfamily.</text>
</comment>
<dbReference type="InterPro" id="IPR050244">
    <property type="entry name" value="Auton_GlycylRad_Cofactor"/>
</dbReference>
<evidence type="ECO:0000256" key="9">
    <source>
        <dbReference type="ARBA" id="ARBA00022818"/>
    </source>
</evidence>
<dbReference type="Gene3D" id="3.20.70.20">
    <property type="match status" value="1"/>
</dbReference>
<keyword evidence="7 16" id="KW-0313">Glucose metabolism</keyword>
<feature type="domain" description="PFL" evidence="18">
    <location>
        <begin position="1"/>
        <end position="622"/>
    </location>
</feature>
<feature type="active site" description="Cysteine radical intermediate" evidence="14">
    <location>
        <position position="416"/>
    </location>
</feature>
<dbReference type="AlphaFoldDB" id="A0A540R7Q0"/>
<dbReference type="InterPro" id="IPR004184">
    <property type="entry name" value="PFL_dom"/>
</dbReference>
<evidence type="ECO:0000256" key="4">
    <source>
        <dbReference type="ARBA" id="ARBA00013214"/>
    </source>
</evidence>
<dbReference type="Proteomes" id="UP000318080">
    <property type="component" value="Unassembled WGS sequence"/>
</dbReference>
<keyword evidence="6 16" id="KW-0963">Cytoplasm</keyword>
<evidence type="ECO:0000256" key="2">
    <source>
        <dbReference type="ARBA" id="ARBA00004809"/>
    </source>
</evidence>
<evidence type="ECO:0000313" key="19">
    <source>
        <dbReference type="EMBL" id="TQE43637.1"/>
    </source>
</evidence>
<evidence type="ECO:0000256" key="14">
    <source>
        <dbReference type="PIRSR" id="PIRSR000379-1"/>
    </source>
</evidence>
<evidence type="ECO:0000256" key="3">
    <source>
        <dbReference type="ARBA" id="ARBA00008375"/>
    </source>
</evidence>
<keyword evidence="9 16" id="KW-0556">Organic radical</keyword>
<comment type="catalytic activity">
    <reaction evidence="13 16">
        <text>formate + acetyl-CoA = pyruvate + CoA</text>
        <dbReference type="Rhea" id="RHEA:11844"/>
        <dbReference type="ChEBI" id="CHEBI:15361"/>
        <dbReference type="ChEBI" id="CHEBI:15740"/>
        <dbReference type="ChEBI" id="CHEBI:57287"/>
        <dbReference type="ChEBI" id="CHEBI:57288"/>
        <dbReference type="EC" id="2.3.1.54"/>
    </reaction>
</comment>
<dbReference type="PANTHER" id="PTHR30191:SF0">
    <property type="entry name" value="FORMATE ACETYLTRANSFERASE 1"/>
    <property type="match status" value="1"/>
</dbReference>
<evidence type="ECO:0000259" key="18">
    <source>
        <dbReference type="PROSITE" id="PS51554"/>
    </source>
</evidence>
<dbReference type="EMBL" id="VHIR01000007">
    <property type="protein sequence ID" value="TQE43637.1"/>
    <property type="molecule type" value="Genomic_DNA"/>
</dbReference>
<keyword evidence="10 16" id="KW-0119">Carbohydrate metabolism</keyword>
<feature type="active site" description="S-acetylcysteine intermediate" evidence="14">
    <location>
        <position position="415"/>
    </location>
</feature>
<evidence type="ECO:0000259" key="17">
    <source>
        <dbReference type="PROSITE" id="PS51149"/>
    </source>
</evidence>